<dbReference type="SUPFAM" id="SSF160272">
    <property type="entry name" value="Shew3726-like"/>
    <property type="match status" value="1"/>
</dbReference>
<dbReference type="EMBL" id="FQUP01000003">
    <property type="protein sequence ID" value="SHF92248.1"/>
    <property type="molecule type" value="Genomic_DNA"/>
</dbReference>
<organism evidence="1 2">
    <name type="scientific">Kaistia soli DSM 19436</name>
    <dbReference type="NCBI Taxonomy" id="1122133"/>
    <lineage>
        <taxon>Bacteria</taxon>
        <taxon>Pseudomonadati</taxon>
        <taxon>Pseudomonadota</taxon>
        <taxon>Alphaproteobacteria</taxon>
        <taxon>Hyphomicrobiales</taxon>
        <taxon>Kaistiaceae</taxon>
        <taxon>Kaistia</taxon>
    </lineage>
</organism>
<protein>
    <recommendedName>
        <fullName evidence="3">DUF1488 domain-containing protein</fullName>
    </recommendedName>
</protein>
<dbReference type="Proteomes" id="UP000184485">
    <property type="component" value="Unassembled WGS sequence"/>
</dbReference>
<evidence type="ECO:0008006" key="3">
    <source>
        <dbReference type="Google" id="ProtNLM"/>
    </source>
</evidence>
<keyword evidence="2" id="KW-1185">Reference proteome</keyword>
<accession>A0A1M5FL65</accession>
<dbReference type="InterPro" id="IPR036692">
    <property type="entry name" value="Shew3726-like_sf"/>
</dbReference>
<sequence length="88" mass="9882">MSLNFPNQSRSYNASHDCVCFWGHESQFEVAFQIGSDALKRLNSTVPDDEEALLRVFDGNRVQIQKVAARAHAQKPDGFHRLSATDFG</sequence>
<proteinExistence type="predicted"/>
<gene>
    <name evidence="1" type="ORF">SAMN02745157_3089</name>
</gene>
<dbReference type="InterPro" id="IPR009962">
    <property type="entry name" value="DUF1488"/>
</dbReference>
<reference evidence="1 2" key="1">
    <citation type="submission" date="2016-11" db="EMBL/GenBank/DDBJ databases">
        <authorList>
            <person name="Jaros S."/>
            <person name="Januszkiewicz K."/>
            <person name="Wedrychowicz H."/>
        </authorList>
    </citation>
    <scope>NUCLEOTIDE SEQUENCE [LARGE SCALE GENOMIC DNA]</scope>
    <source>
        <strain evidence="1 2">DSM 19436</strain>
    </source>
</reference>
<dbReference type="Gene3D" id="3.30.160.140">
    <property type="entry name" value="Shew3726-like"/>
    <property type="match status" value="1"/>
</dbReference>
<dbReference type="AlphaFoldDB" id="A0A1M5FL65"/>
<dbReference type="Pfam" id="PF07369">
    <property type="entry name" value="DUF1488"/>
    <property type="match status" value="1"/>
</dbReference>
<dbReference type="OrthoDB" id="7360668at2"/>
<evidence type="ECO:0000313" key="1">
    <source>
        <dbReference type="EMBL" id="SHF92248.1"/>
    </source>
</evidence>
<name>A0A1M5FL65_9HYPH</name>
<evidence type="ECO:0000313" key="2">
    <source>
        <dbReference type="Proteomes" id="UP000184485"/>
    </source>
</evidence>